<reference evidence="1" key="1">
    <citation type="submission" date="2014-11" db="EMBL/GenBank/DDBJ databases">
        <authorList>
            <person name="Amaro Gonzalez C."/>
        </authorList>
    </citation>
    <scope>NUCLEOTIDE SEQUENCE</scope>
</reference>
<sequence length="122" mass="13772">MPQLITKHDFKANFIILGIYFYKYEIFYKPEDLNLNLINTNNENGSNAIYGKIKIKIKIQVVVKTVDAPKSPMKQLPSYNPKFSHLQGGREGWGEVQAEEVGLQSSFVVGLQMPACGLCTVY</sequence>
<name>A0A0E9WFL9_ANGAN</name>
<reference evidence="1" key="2">
    <citation type="journal article" date="2015" name="Fish Shellfish Immunol.">
        <title>Early steps in the European eel (Anguilla anguilla)-Vibrio vulnificus interaction in the gills: Role of the RtxA13 toxin.</title>
        <authorList>
            <person name="Callol A."/>
            <person name="Pajuelo D."/>
            <person name="Ebbesson L."/>
            <person name="Teles M."/>
            <person name="MacKenzie S."/>
            <person name="Amaro C."/>
        </authorList>
    </citation>
    <scope>NUCLEOTIDE SEQUENCE</scope>
</reference>
<dbReference type="EMBL" id="GBXM01019373">
    <property type="protein sequence ID" value="JAH89204.1"/>
    <property type="molecule type" value="Transcribed_RNA"/>
</dbReference>
<protein>
    <submittedName>
        <fullName evidence="1">Uncharacterized protein</fullName>
    </submittedName>
</protein>
<accession>A0A0E9WFL9</accession>
<proteinExistence type="predicted"/>
<evidence type="ECO:0000313" key="1">
    <source>
        <dbReference type="EMBL" id="JAH89204.1"/>
    </source>
</evidence>
<dbReference type="AlphaFoldDB" id="A0A0E9WFL9"/>
<organism evidence="1">
    <name type="scientific">Anguilla anguilla</name>
    <name type="common">European freshwater eel</name>
    <name type="synonym">Muraena anguilla</name>
    <dbReference type="NCBI Taxonomy" id="7936"/>
    <lineage>
        <taxon>Eukaryota</taxon>
        <taxon>Metazoa</taxon>
        <taxon>Chordata</taxon>
        <taxon>Craniata</taxon>
        <taxon>Vertebrata</taxon>
        <taxon>Euteleostomi</taxon>
        <taxon>Actinopterygii</taxon>
        <taxon>Neopterygii</taxon>
        <taxon>Teleostei</taxon>
        <taxon>Anguilliformes</taxon>
        <taxon>Anguillidae</taxon>
        <taxon>Anguilla</taxon>
    </lineage>
</organism>